<name>A0ABR7D389_9BACT</name>
<gene>
    <name evidence="2" type="ORF">H8S64_14420</name>
</gene>
<evidence type="ECO:0000259" key="1">
    <source>
        <dbReference type="Pfam" id="PF02589"/>
    </source>
</evidence>
<accession>A0ABR7D389</accession>
<dbReference type="PANTHER" id="PTHR36179">
    <property type="entry name" value="LUD_DOM DOMAIN-CONTAINING PROTEIN"/>
    <property type="match status" value="1"/>
</dbReference>
<dbReference type="InterPro" id="IPR037171">
    <property type="entry name" value="NagB/RpiA_transferase-like"/>
</dbReference>
<protein>
    <submittedName>
        <fullName evidence="2">Lactate utilization protein</fullName>
    </submittedName>
</protein>
<reference evidence="2 3" key="1">
    <citation type="submission" date="2020-08" db="EMBL/GenBank/DDBJ databases">
        <title>Genome public.</title>
        <authorList>
            <person name="Liu C."/>
            <person name="Sun Q."/>
        </authorList>
    </citation>
    <scope>NUCLEOTIDE SEQUENCE [LARGE SCALE GENOMIC DNA]</scope>
    <source>
        <strain evidence="2 3">NSJ-56</strain>
    </source>
</reference>
<dbReference type="Pfam" id="PF02589">
    <property type="entry name" value="LUD_dom"/>
    <property type="match status" value="1"/>
</dbReference>
<evidence type="ECO:0000313" key="2">
    <source>
        <dbReference type="EMBL" id="MBC5622294.1"/>
    </source>
</evidence>
<dbReference type="InterPro" id="IPR024185">
    <property type="entry name" value="FTHF_cligase-like_sf"/>
</dbReference>
<feature type="domain" description="LUD" evidence="1">
    <location>
        <begin position="8"/>
        <end position="205"/>
    </location>
</feature>
<dbReference type="InterPro" id="IPR009501">
    <property type="entry name" value="UCP020269"/>
</dbReference>
<dbReference type="PIRSF" id="PIRSF020269">
    <property type="entry name" value="DUF1121"/>
    <property type="match status" value="1"/>
</dbReference>
<dbReference type="Gene3D" id="3.40.50.10420">
    <property type="entry name" value="NagB/RpiA/CoA transferase-like"/>
    <property type="match status" value="1"/>
</dbReference>
<sequence length="211" mass="24162">MEKEIIIRTIKALESNHFEVYYAENREEAKEIFFKEIFEKIKPATVSWGDSMTMKATSVLDEIANNPECILIRTFQEGYSRAQKTYWRRQALHADLFLTGTNALTRQGQLVNIDMVGNRVAGLTFGPEHVALFIGTNKIVENIEQAMERIRTVAAPLNAIRHTNLHTPCQKTKTCMNCQSADRICNTWTITEKSFPRKRVKIILINESLGL</sequence>
<dbReference type="SUPFAM" id="SSF100950">
    <property type="entry name" value="NagB/RpiA/CoA transferase-like"/>
    <property type="match status" value="1"/>
</dbReference>
<organism evidence="2 3">
    <name type="scientific">Butyricimonas hominis</name>
    <dbReference type="NCBI Taxonomy" id="2763032"/>
    <lineage>
        <taxon>Bacteria</taxon>
        <taxon>Pseudomonadati</taxon>
        <taxon>Bacteroidota</taxon>
        <taxon>Bacteroidia</taxon>
        <taxon>Bacteroidales</taxon>
        <taxon>Odoribacteraceae</taxon>
        <taxon>Butyricimonas</taxon>
    </lineage>
</organism>
<dbReference type="InterPro" id="IPR003741">
    <property type="entry name" value="LUD_dom"/>
</dbReference>
<keyword evidence="3" id="KW-1185">Reference proteome</keyword>
<dbReference type="RefSeq" id="WP_186976915.1">
    <property type="nucleotide sequence ID" value="NZ_JACOOH010000006.1"/>
</dbReference>
<dbReference type="Proteomes" id="UP000646484">
    <property type="component" value="Unassembled WGS sequence"/>
</dbReference>
<comment type="caution">
    <text evidence="2">The sequence shown here is derived from an EMBL/GenBank/DDBJ whole genome shotgun (WGS) entry which is preliminary data.</text>
</comment>
<proteinExistence type="predicted"/>
<dbReference type="EMBL" id="JACOOH010000006">
    <property type="protein sequence ID" value="MBC5622294.1"/>
    <property type="molecule type" value="Genomic_DNA"/>
</dbReference>
<evidence type="ECO:0000313" key="3">
    <source>
        <dbReference type="Proteomes" id="UP000646484"/>
    </source>
</evidence>
<dbReference type="PANTHER" id="PTHR36179:SF2">
    <property type="entry name" value="LUD DOMAIN-CONTAINING PROTEIN"/>
    <property type="match status" value="1"/>
</dbReference>